<gene>
    <name evidence="3" type="ORF">Triagg1_3265</name>
</gene>
<dbReference type="InterPro" id="IPR029498">
    <property type="entry name" value="HeLo_dom"/>
</dbReference>
<dbReference type="InterPro" id="IPR038305">
    <property type="entry name" value="HeLo_sf"/>
</dbReference>
<organism evidence="3 4">
    <name type="scientific">Trichoderma aggressivum f. europaeum</name>
    <dbReference type="NCBI Taxonomy" id="173218"/>
    <lineage>
        <taxon>Eukaryota</taxon>
        <taxon>Fungi</taxon>
        <taxon>Dikarya</taxon>
        <taxon>Ascomycota</taxon>
        <taxon>Pezizomycotina</taxon>
        <taxon>Sordariomycetes</taxon>
        <taxon>Hypocreomycetidae</taxon>
        <taxon>Hypocreales</taxon>
        <taxon>Hypocreaceae</taxon>
        <taxon>Trichoderma</taxon>
    </lineage>
</organism>
<comment type="caution">
    <text evidence="3">The sequence shown here is derived from an EMBL/GenBank/DDBJ whole genome shotgun (WGS) entry which is preliminary data.</text>
</comment>
<dbReference type="AlphaFoldDB" id="A0AAE1M2E9"/>
<dbReference type="Gene3D" id="1.20.120.1020">
    <property type="entry name" value="Prion-inhibition and propagation, HeLo domain"/>
    <property type="match status" value="1"/>
</dbReference>
<keyword evidence="4" id="KW-1185">Reference proteome</keyword>
<name>A0AAE1M2E9_9HYPO</name>
<evidence type="ECO:0000313" key="4">
    <source>
        <dbReference type="Proteomes" id="UP001273209"/>
    </source>
</evidence>
<evidence type="ECO:0000259" key="2">
    <source>
        <dbReference type="Pfam" id="PF14479"/>
    </source>
</evidence>
<feature type="compositionally biased region" description="Polar residues" evidence="1">
    <location>
        <begin position="113"/>
        <end position="123"/>
    </location>
</feature>
<accession>A0AAE1M2E9</accession>
<feature type="region of interest" description="Disordered" evidence="1">
    <location>
        <begin position="105"/>
        <end position="129"/>
    </location>
</feature>
<dbReference type="EMBL" id="JAWRVG010000009">
    <property type="protein sequence ID" value="KAK4078249.1"/>
    <property type="molecule type" value="Genomic_DNA"/>
</dbReference>
<protein>
    <recommendedName>
        <fullName evidence="2">Prion-inhibition and propagation HeLo domain-containing protein</fullName>
    </recommendedName>
</protein>
<evidence type="ECO:0000256" key="1">
    <source>
        <dbReference type="SAM" id="MobiDB-lite"/>
    </source>
</evidence>
<dbReference type="Pfam" id="PF14479">
    <property type="entry name" value="HeLo"/>
    <property type="match status" value="1"/>
</dbReference>
<feature type="domain" description="Prion-inhibition and propagation HeLo" evidence="2">
    <location>
        <begin position="15"/>
        <end position="201"/>
    </location>
</feature>
<dbReference type="RefSeq" id="XP_062757789.1">
    <property type="nucleotide sequence ID" value="XM_062897538.1"/>
</dbReference>
<proteinExistence type="predicted"/>
<evidence type="ECO:0000313" key="3">
    <source>
        <dbReference type="EMBL" id="KAK4078249.1"/>
    </source>
</evidence>
<sequence>MANPAVAIFGAMSLATSLPATFISIVECFEYVELGRRFGKDFNKCQARLEALKLQITRWGISSGVLSDPQTGKRRVVDFDANTTETAQRLLDLILADTRELENKSRNYCDQPGATNGTESTQPDPIDAPTQALKSITSKMFSRRIQGVALQKKTKWALRDKKHFDRLLEDITENLNLLVLMQQVTEPQRELCRMEVEEIQDGQPPVVLELLHEASQANTDNVLEQALQEAISNMGTGHSWERTEVNDDVKLQQGDRIANGFNGQVLGNRGNHKFGVTIGKGRSDIHQGDAYGKE</sequence>
<reference evidence="3" key="1">
    <citation type="submission" date="2023-11" db="EMBL/GenBank/DDBJ databases">
        <title>The genome sequences of three competitors of mushroom-forming fungi.</title>
        <authorList>
            <person name="Beijen E."/>
            <person name="Ohm R.A."/>
        </authorList>
    </citation>
    <scope>NUCLEOTIDE SEQUENCE</scope>
    <source>
        <strain evidence="3">CBS 100526</strain>
    </source>
</reference>
<dbReference type="Proteomes" id="UP001273209">
    <property type="component" value="Unassembled WGS sequence"/>
</dbReference>
<dbReference type="GeneID" id="87917443"/>